<gene>
    <name evidence="1" type="ORF">F2Q68_00014615</name>
</gene>
<proteinExistence type="predicted"/>
<evidence type="ECO:0000313" key="2">
    <source>
        <dbReference type="Proteomes" id="UP000712281"/>
    </source>
</evidence>
<dbReference type="PANTHER" id="PTHR48258:SF14">
    <property type="entry name" value="OS02G0583300 PROTEIN"/>
    <property type="match status" value="1"/>
</dbReference>
<organism evidence="1 2">
    <name type="scientific">Brassica cretica</name>
    <name type="common">Mustard</name>
    <dbReference type="NCBI Taxonomy" id="69181"/>
    <lineage>
        <taxon>Eukaryota</taxon>
        <taxon>Viridiplantae</taxon>
        <taxon>Streptophyta</taxon>
        <taxon>Embryophyta</taxon>
        <taxon>Tracheophyta</taxon>
        <taxon>Spermatophyta</taxon>
        <taxon>Magnoliopsida</taxon>
        <taxon>eudicotyledons</taxon>
        <taxon>Gunneridae</taxon>
        <taxon>Pentapetalae</taxon>
        <taxon>rosids</taxon>
        <taxon>malvids</taxon>
        <taxon>Brassicales</taxon>
        <taxon>Brassicaceae</taxon>
        <taxon>Brassiceae</taxon>
        <taxon>Brassica</taxon>
    </lineage>
</organism>
<sequence length="350" mass="40814">MDRILNNTHNLDSDVHWDVVRLKTASRREDKSRQDFGAEETIYHISYNMLRRIFMAEKRFEYRYATEDELEEMKQREFSGWMFTYVSAGLARGETFDDWIREMVLGPKFVVKSYPRFCTRGYAFTTHKRRRSSTTYDAGVCSASGDDVYYGHIHEILEIKYLGMVGLPRIDAGMKGENPLGVFLDRAEAVAEVLTTERQVWLLVRGINDAVWIAVKTGWEEPTIFTTERKKPKPKEPRQGVVREVVQEVFRRMRHSLMQGEVVTFWSKECISRGGEEHGDGRPEVDGAYLVGEKSISIIEDEDSATLVGENDISSDEVTDAGCISRYYIRHAEWWVTMWMQDMLRWRRIN</sequence>
<name>A0A8S9HHJ2_BRACR</name>
<protein>
    <submittedName>
        <fullName evidence="1">Uncharacterized protein</fullName>
    </submittedName>
</protein>
<accession>A0A8S9HHJ2</accession>
<reference evidence="1" key="1">
    <citation type="submission" date="2019-12" db="EMBL/GenBank/DDBJ databases">
        <title>Genome sequencing and annotation of Brassica cretica.</title>
        <authorList>
            <person name="Studholme D.J."/>
            <person name="Sarris P.F."/>
        </authorList>
    </citation>
    <scope>NUCLEOTIDE SEQUENCE</scope>
    <source>
        <strain evidence="1">PFS-001/15</strain>
        <tissue evidence="1">Leaf</tissue>
    </source>
</reference>
<dbReference type="PANTHER" id="PTHR48258">
    <property type="entry name" value="DUF4218 DOMAIN-CONTAINING PROTEIN-RELATED"/>
    <property type="match status" value="1"/>
</dbReference>
<dbReference type="AlphaFoldDB" id="A0A8S9HHJ2"/>
<dbReference type="EMBL" id="QGKW02001940">
    <property type="protein sequence ID" value="KAF2557895.1"/>
    <property type="molecule type" value="Genomic_DNA"/>
</dbReference>
<evidence type="ECO:0000313" key="1">
    <source>
        <dbReference type="EMBL" id="KAF2557895.1"/>
    </source>
</evidence>
<dbReference type="Proteomes" id="UP000712281">
    <property type="component" value="Unassembled WGS sequence"/>
</dbReference>
<comment type="caution">
    <text evidence="1">The sequence shown here is derived from an EMBL/GenBank/DDBJ whole genome shotgun (WGS) entry which is preliminary data.</text>
</comment>